<dbReference type="InterPro" id="IPR009057">
    <property type="entry name" value="Homeodomain-like_sf"/>
</dbReference>
<dbReference type="CDD" id="cd11660">
    <property type="entry name" value="SANT_TRF"/>
    <property type="match status" value="1"/>
</dbReference>
<comment type="subcellular location">
    <subcellularLocation>
        <location evidence="2">Chromosome</location>
    </subcellularLocation>
    <subcellularLocation>
        <location evidence="1">Nucleus</location>
    </subcellularLocation>
</comment>
<dbReference type="AlphaFoldDB" id="A0A565CIA1"/>
<evidence type="ECO:0000313" key="8">
    <source>
        <dbReference type="EMBL" id="VVB13365.1"/>
    </source>
</evidence>
<evidence type="ECO:0000256" key="5">
    <source>
        <dbReference type="ARBA" id="ARBA00023242"/>
    </source>
</evidence>
<evidence type="ECO:0000256" key="1">
    <source>
        <dbReference type="ARBA" id="ARBA00004123"/>
    </source>
</evidence>
<dbReference type="InterPro" id="IPR001005">
    <property type="entry name" value="SANT/Myb"/>
</dbReference>
<feature type="transmembrane region" description="Helical" evidence="6">
    <location>
        <begin position="112"/>
        <end position="131"/>
    </location>
</feature>
<evidence type="ECO:0000256" key="6">
    <source>
        <dbReference type="SAM" id="Phobius"/>
    </source>
</evidence>
<dbReference type="OrthoDB" id="608866at2759"/>
<keyword evidence="6" id="KW-0812">Transmembrane</keyword>
<comment type="caution">
    <text evidence="8">The sequence shown here is derived from an EMBL/GenBank/DDBJ whole genome shotgun (WGS) entry which is preliminary data.</text>
</comment>
<dbReference type="Gene3D" id="1.10.246.220">
    <property type="match status" value="1"/>
</dbReference>
<keyword evidence="9" id="KW-1185">Reference proteome</keyword>
<dbReference type="PANTHER" id="PTHR46267:SF15">
    <property type="entry name" value="WINGED HELIX-TURN-HELIX TRANSCRIPTION REPRESSOR DNA-BINDING PROTEIN-RELATED"/>
    <property type="match status" value="1"/>
</dbReference>
<name>A0A565CIA1_9BRAS</name>
<organism evidence="8 9">
    <name type="scientific">Arabis nemorensis</name>
    <dbReference type="NCBI Taxonomy" id="586526"/>
    <lineage>
        <taxon>Eukaryota</taxon>
        <taxon>Viridiplantae</taxon>
        <taxon>Streptophyta</taxon>
        <taxon>Embryophyta</taxon>
        <taxon>Tracheophyta</taxon>
        <taxon>Spermatophyta</taxon>
        <taxon>Magnoliopsida</taxon>
        <taxon>eudicotyledons</taxon>
        <taxon>Gunneridae</taxon>
        <taxon>Pentapetalae</taxon>
        <taxon>rosids</taxon>
        <taxon>malvids</taxon>
        <taxon>Brassicales</taxon>
        <taxon>Brassicaceae</taxon>
        <taxon>Arabideae</taxon>
        <taxon>Arabis</taxon>
    </lineage>
</organism>
<evidence type="ECO:0000256" key="4">
    <source>
        <dbReference type="ARBA" id="ARBA00023125"/>
    </source>
</evidence>
<sequence>MATRPYRKFTDDETDAFFEGVDKHGYGNWKQIKEDPDFNERLATRSTTNLKDKGRNILAEIVTAKQKKSPTKTIGSKTEQISKGEGDFSNFFWIFELFFILLEVTQRDMLESLKLVCFLFLVTSLLLWVLISRHA</sequence>
<dbReference type="GO" id="GO:0005634">
    <property type="term" value="C:nucleus"/>
    <property type="evidence" value="ECO:0007669"/>
    <property type="project" value="UniProtKB-SubCell"/>
</dbReference>
<dbReference type="EMBL" id="CABITT030000008">
    <property type="protein sequence ID" value="VVB13365.1"/>
    <property type="molecule type" value="Genomic_DNA"/>
</dbReference>
<keyword evidence="6" id="KW-0472">Membrane</keyword>
<keyword evidence="4" id="KW-0238">DNA-binding</keyword>
<dbReference type="Proteomes" id="UP000489600">
    <property type="component" value="Unassembled WGS sequence"/>
</dbReference>
<dbReference type="SUPFAM" id="SSF46689">
    <property type="entry name" value="Homeodomain-like"/>
    <property type="match status" value="1"/>
</dbReference>
<dbReference type="GO" id="GO:0003691">
    <property type="term" value="F:double-stranded telomeric DNA binding"/>
    <property type="evidence" value="ECO:0007669"/>
    <property type="project" value="InterPro"/>
</dbReference>
<feature type="domain" description="Myb-like" evidence="7">
    <location>
        <begin position="8"/>
        <end position="51"/>
    </location>
</feature>
<keyword evidence="3" id="KW-0158">Chromosome</keyword>
<proteinExistence type="predicted"/>
<evidence type="ECO:0000313" key="9">
    <source>
        <dbReference type="Proteomes" id="UP000489600"/>
    </source>
</evidence>
<keyword evidence="5" id="KW-0539">Nucleus</keyword>
<dbReference type="InterPro" id="IPR044597">
    <property type="entry name" value="SMH1-6"/>
</dbReference>
<dbReference type="PANTHER" id="PTHR46267">
    <property type="entry name" value="SINGLE MYB HISTONE 4"/>
    <property type="match status" value="1"/>
</dbReference>
<reference evidence="8" key="1">
    <citation type="submission" date="2019-07" db="EMBL/GenBank/DDBJ databases">
        <authorList>
            <person name="Dittberner H."/>
        </authorList>
    </citation>
    <scope>NUCLEOTIDE SEQUENCE [LARGE SCALE GENOMIC DNA]</scope>
</reference>
<evidence type="ECO:0000256" key="3">
    <source>
        <dbReference type="ARBA" id="ARBA00022454"/>
    </source>
</evidence>
<gene>
    <name evidence="8" type="ORF">ANE_LOCUS23809</name>
</gene>
<protein>
    <recommendedName>
        <fullName evidence="7">Myb-like domain-containing protein</fullName>
    </recommendedName>
</protein>
<evidence type="ECO:0000259" key="7">
    <source>
        <dbReference type="Pfam" id="PF00249"/>
    </source>
</evidence>
<evidence type="ECO:0000256" key="2">
    <source>
        <dbReference type="ARBA" id="ARBA00004286"/>
    </source>
</evidence>
<dbReference type="Pfam" id="PF00249">
    <property type="entry name" value="Myb_DNA-binding"/>
    <property type="match status" value="1"/>
</dbReference>
<keyword evidence="6" id="KW-1133">Transmembrane helix</keyword>
<dbReference type="GO" id="GO:0005694">
    <property type="term" value="C:chromosome"/>
    <property type="evidence" value="ECO:0007669"/>
    <property type="project" value="UniProtKB-SubCell"/>
</dbReference>
<accession>A0A565CIA1</accession>